<evidence type="ECO:0000256" key="1">
    <source>
        <dbReference type="SAM" id="Phobius"/>
    </source>
</evidence>
<feature type="transmembrane region" description="Helical" evidence="1">
    <location>
        <begin position="205"/>
        <end position="222"/>
    </location>
</feature>
<dbReference type="OrthoDB" id="9780507at2"/>
<organism evidence="3 4">
    <name type="scientific">Nitratireductor mangrovi</name>
    <dbReference type="NCBI Taxonomy" id="2599600"/>
    <lineage>
        <taxon>Bacteria</taxon>
        <taxon>Pseudomonadati</taxon>
        <taxon>Pseudomonadota</taxon>
        <taxon>Alphaproteobacteria</taxon>
        <taxon>Hyphomicrobiales</taxon>
        <taxon>Phyllobacteriaceae</taxon>
        <taxon>Nitratireductor</taxon>
    </lineage>
</organism>
<feature type="transmembrane region" description="Helical" evidence="1">
    <location>
        <begin position="49"/>
        <end position="73"/>
    </location>
</feature>
<evidence type="ECO:0000313" key="4">
    <source>
        <dbReference type="Proteomes" id="UP000321389"/>
    </source>
</evidence>
<dbReference type="RefSeq" id="WP_146299451.1">
    <property type="nucleotide sequence ID" value="NZ_CP042301.2"/>
</dbReference>
<feature type="transmembrane region" description="Helical" evidence="1">
    <location>
        <begin position="228"/>
        <end position="245"/>
    </location>
</feature>
<evidence type="ECO:0000313" key="3">
    <source>
        <dbReference type="EMBL" id="QDZ00806.1"/>
    </source>
</evidence>
<feature type="transmembrane region" description="Helical" evidence="1">
    <location>
        <begin position="179"/>
        <end position="198"/>
    </location>
</feature>
<gene>
    <name evidence="3" type="ORF">FQ775_10660</name>
</gene>
<proteinExistence type="predicted"/>
<dbReference type="AlphaFoldDB" id="A0A5B8KZ27"/>
<dbReference type="EMBL" id="CP042301">
    <property type="protein sequence ID" value="QDZ00806.1"/>
    <property type="molecule type" value="Genomic_DNA"/>
</dbReference>
<accession>A0A5B8KZ27</accession>
<keyword evidence="1" id="KW-0472">Membrane</keyword>
<protein>
    <submittedName>
        <fullName evidence="3">Phosphatase PAP2 family protein</fullName>
    </submittedName>
</protein>
<dbReference type="KEGG" id="niy:FQ775_10660"/>
<dbReference type="Gene3D" id="1.20.144.10">
    <property type="entry name" value="Phosphatidic acid phosphatase type 2/haloperoxidase"/>
    <property type="match status" value="1"/>
</dbReference>
<dbReference type="InterPro" id="IPR036938">
    <property type="entry name" value="PAP2/HPO_sf"/>
</dbReference>
<feature type="transmembrane region" description="Helical" evidence="1">
    <location>
        <begin position="122"/>
        <end position="147"/>
    </location>
</feature>
<keyword evidence="1" id="KW-0812">Transmembrane</keyword>
<evidence type="ECO:0000259" key="2">
    <source>
        <dbReference type="SMART" id="SM00014"/>
    </source>
</evidence>
<keyword evidence="1" id="KW-1133">Transmembrane helix</keyword>
<dbReference type="SUPFAM" id="SSF48317">
    <property type="entry name" value="Acid phosphatase/Vanadium-dependent haloperoxidase"/>
    <property type="match status" value="1"/>
</dbReference>
<sequence length="290" mass="32766">MTVRDPAQVAHEWRLRSVRPYRNAVETWRTIRARIVKPRPRPVSFSWKGWLAVYLACVVAGLVLLDPLVGDFVHNWPIWLALRAITFTDAGKGTWYIVPALAFLIVANLTDWRSLSRRWLMAFYSWTSLAFFVLWCTALSGLAANLLKLMIGRARPTLFDELGTYHFEPFTLDSLFRGFPSGHATVLGGAAALLMLLFPRFRWPILIFGAWVASTRIFVSAHYPADVIAGYGFGIGFAILGAVLMSRMGFMFTTGASGFPVSKPTFRLFWPLRQAGSYRLRVRQFVARPA</sequence>
<dbReference type="Pfam" id="PF01569">
    <property type="entry name" value="PAP2"/>
    <property type="match status" value="1"/>
</dbReference>
<keyword evidence="4" id="KW-1185">Reference proteome</keyword>
<feature type="domain" description="Phosphatidic acid phosphatase type 2/haloperoxidase" evidence="2">
    <location>
        <begin position="129"/>
        <end position="242"/>
    </location>
</feature>
<dbReference type="SMART" id="SM00014">
    <property type="entry name" value="acidPPc"/>
    <property type="match status" value="1"/>
</dbReference>
<reference evidence="3" key="1">
    <citation type="submission" date="2020-04" db="EMBL/GenBank/DDBJ databases">
        <title>Nitratireductor sp. nov. isolated from mangrove soil.</title>
        <authorList>
            <person name="Ye Y."/>
        </authorList>
    </citation>
    <scope>NUCLEOTIDE SEQUENCE</scope>
    <source>
        <strain evidence="3">SY7</strain>
    </source>
</reference>
<dbReference type="InterPro" id="IPR000326">
    <property type="entry name" value="PAP2/HPO"/>
</dbReference>
<name>A0A5B8KZ27_9HYPH</name>
<feature type="transmembrane region" description="Helical" evidence="1">
    <location>
        <begin position="93"/>
        <end position="110"/>
    </location>
</feature>
<dbReference type="Proteomes" id="UP000321389">
    <property type="component" value="Chromosome"/>
</dbReference>